<dbReference type="SMART" id="SM00825">
    <property type="entry name" value="PKS_KS"/>
    <property type="match status" value="1"/>
</dbReference>
<sequence>MSKVYVSYNNIISSLGFDSVSVAKEVIQGKSGLKQIADASIMPEPFMSSLIDDEVLSAAFNNTSEKKYTKLEQMFIASLQDTFSQSNIALTDRVGLIISTTKGNIDALDDANDFPKECAYLDVLAKNVTNYFGFKTEPIVLSNACVSGVLAVAVAKRYIKSNMFDQVFIVAGDLVTEFILSGFNSFQALSSEICKPYDKNRIGINIGEVAVSALVTKNEANLSDDAVEILGEASCNDANHISGPSRTGEGLYRSIKSALNQANLTSEDIDYISAHGTATMYNDEMEAIALNRLGLEHTPVNSLKGYFGHTLGASGLLETIIGMQALKQNKLIKTLGFAEMGVTQPINIIEETTEKPLNTFLKTASGFGGCNTAVIFKKVK</sequence>
<dbReference type="Pfam" id="PF00109">
    <property type="entry name" value="ketoacyl-synt"/>
    <property type="match status" value="1"/>
</dbReference>
<dbReference type="EMBL" id="JTDV01000010">
    <property type="protein sequence ID" value="KJD32124.1"/>
    <property type="molecule type" value="Genomic_DNA"/>
</dbReference>
<organism evidence="6 7">
    <name type="scientific">Neotamlana nanhaiensis</name>
    <dbReference type="NCBI Taxonomy" id="1382798"/>
    <lineage>
        <taxon>Bacteria</taxon>
        <taxon>Pseudomonadati</taxon>
        <taxon>Bacteroidota</taxon>
        <taxon>Flavobacteriia</taxon>
        <taxon>Flavobacteriales</taxon>
        <taxon>Flavobacteriaceae</taxon>
        <taxon>Neotamlana</taxon>
    </lineage>
</organism>
<dbReference type="PATRIC" id="fig|1382798.3.peg.750"/>
<evidence type="ECO:0000313" key="6">
    <source>
        <dbReference type="EMBL" id="KJD32286.1"/>
    </source>
</evidence>
<dbReference type="Proteomes" id="UP000032361">
    <property type="component" value="Unassembled WGS sequence"/>
</dbReference>
<dbReference type="RefSeq" id="WP_044626767.1">
    <property type="nucleotide sequence ID" value="NZ_JTDV01000010.1"/>
</dbReference>
<evidence type="ECO:0000256" key="3">
    <source>
        <dbReference type="RuleBase" id="RU003694"/>
    </source>
</evidence>
<feature type="domain" description="Ketosynthase family 3 (KS3)" evidence="4">
    <location>
        <begin position="1"/>
        <end position="378"/>
    </location>
</feature>
<gene>
    <name evidence="5" type="ORF">PK35_10965</name>
    <name evidence="6" type="ORF">PK35_11850</name>
</gene>
<keyword evidence="2 3" id="KW-0808">Transferase</keyword>
<dbReference type="STRING" id="1382798.PK35_10965"/>
<dbReference type="PANTHER" id="PTHR11712">
    <property type="entry name" value="POLYKETIDE SYNTHASE-RELATED"/>
    <property type="match status" value="1"/>
</dbReference>
<dbReference type="InterPro" id="IPR000794">
    <property type="entry name" value="Beta-ketoacyl_synthase"/>
</dbReference>
<dbReference type="EMBL" id="JTDV01000010">
    <property type="protein sequence ID" value="KJD32286.1"/>
    <property type="molecule type" value="Genomic_DNA"/>
</dbReference>
<dbReference type="Pfam" id="PF02801">
    <property type="entry name" value="Ketoacyl-synt_C"/>
    <property type="match status" value="1"/>
</dbReference>
<dbReference type="SUPFAM" id="SSF53901">
    <property type="entry name" value="Thiolase-like"/>
    <property type="match status" value="1"/>
</dbReference>
<evidence type="ECO:0000313" key="5">
    <source>
        <dbReference type="EMBL" id="KJD32124.1"/>
    </source>
</evidence>
<dbReference type="InterPro" id="IPR016039">
    <property type="entry name" value="Thiolase-like"/>
</dbReference>
<dbReference type="GO" id="GO:0006633">
    <property type="term" value="P:fatty acid biosynthetic process"/>
    <property type="evidence" value="ECO:0007669"/>
    <property type="project" value="TreeGrafter"/>
</dbReference>
<dbReference type="PROSITE" id="PS52004">
    <property type="entry name" value="KS3_2"/>
    <property type="match status" value="1"/>
</dbReference>
<evidence type="ECO:0000256" key="2">
    <source>
        <dbReference type="ARBA" id="ARBA00022679"/>
    </source>
</evidence>
<protein>
    <submittedName>
        <fullName evidence="6">Beta-ketoacyl synthase</fullName>
    </submittedName>
</protein>
<reference evidence="6 7" key="1">
    <citation type="journal article" date="2015" name="Antonie Van Leeuwenhoek">
        <title>Tamlana nanhaiensis sp. nov., isolated from surface seawater collected from the South China Sea.</title>
        <authorList>
            <person name="Liu X."/>
            <person name="Lai Q."/>
            <person name="Du Y."/>
            <person name="Li G."/>
            <person name="Sun F."/>
            <person name="Shao Z."/>
        </authorList>
    </citation>
    <scope>NUCLEOTIDE SEQUENCE [LARGE SCALE GENOMIC DNA]</scope>
    <source>
        <strain evidence="6 7">FHC16</strain>
    </source>
</reference>
<dbReference type="AlphaFoldDB" id="A0A0D7VZM6"/>
<keyword evidence="7" id="KW-1185">Reference proteome</keyword>
<comment type="similarity">
    <text evidence="1 3">Belongs to the thiolase-like superfamily. Beta-ketoacyl-ACP synthases family.</text>
</comment>
<proteinExistence type="inferred from homology"/>
<dbReference type="OrthoDB" id="9808669at2"/>
<accession>A0A0D7VZM6</accession>
<comment type="caution">
    <text evidence="6">The sequence shown here is derived from an EMBL/GenBank/DDBJ whole genome shotgun (WGS) entry which is preliminary data.</text>
</comment>
<dbReference type="PANTHER" id="PTHR11712:SF336">
    <property type="entry name" value="3-OXOACYL-[ACYL-CARRIER-PROTEIN] SYNTHASE, MITOCHONDRIAL"/>
    <property type="match status" value="1"/>
</dbReference>
<name>A0A0D7VZM6_9FLAO</name>
<evidence type="ECO:0000256" key="1">
    <source>
        <dbReference type="ARBA" id="ARBA00008467"/>
    </source>
</evidence>
<evidence type="ECO:0000313" key="7">
    <source>
        <dbReference type="Proteomes" id="UP000032361"/>
    </source>
</evidence>
<dbReference type="InterPro" id="IPR014030">
    <property type="entry name" value="Ketoacyl_synth_N"/>
</dbReference>
<dbReference type="Gene3D" id="3.40.47.10">
    <property type="match status" value="1"/>
</dbReference>
<dbReference type="InterPro" id="IPR020841">
    <property type="entry name" value="PKS_Beta-ketoAc_synthase_dom"/>
</dbReference>
<dbReference type="GO" id="GO:0004315">
    <property type="term" value="F:3-oxoacyl-[acyl-carrier-protein] synthase activity"/>
    <property type="evidence" value="ECO:0007669"/>
    <property type="project" value="TreeGrafter"/>
</dbReference>
<evidence type="ECO:0000259" key="4">
    <source>
        <dbReference type="PROSITE" id="PS52004"/>
    </source>
</evidence>
<dbReference type="InterPro" id="IPR014031">
    <property type="entry name" value="Ketoacyl_synth_C"/>
</dbReference>